<sequence>MVHPDKQKIKQRQQKPSWMNMEVLTKLKGQSELQLPLPSDSRRLQELHDSKAMVKVNVKIRSSQLPKCLTTTTLCSQSESSPDTASHKTDVRAPRFAGQDTPGAATEWDNTSQYLIPECQSPLPSHPSREGQFIQEKLEKGMGEE</sequence>
<keyword evidence="3" id="KW-1185">Reference proteome</keyword>
<dbReference type="EMBL" id="KZ507122">
    <property type="protein sequence ID" value="PKU37490.1"/>
    <property type="molecule type" value="Genomic_DNA"/>
</dbReference>
<feature type="region of interest" description="Disordered" evidence="1">
    <location>
        <begin position="73"/>
        <end position="145"/>
    </location>
</feature>
<gene>
    <name evidence="2" type="ORF">llap_12207</name>
</gene>
<evidence type="ECO:0000256" key="1">
    <source>
        <dbReference type="SAM" id="MobiDB-lite"/>
    </source>
</evidence>
<reference evidence="3" key="2">
    <citation type="submission" date="2017-12" db="EMBL/GenBank/DDBJ databases">
        <title>Genome sequence of the Bar-tailed Godwit (Limosa lapponica baueri).</title>
        <authorList>
            <person name="Lima N.C.B."/>
            <person name="Parody-Merino A.M."/>
            <person name="Battley P.F."/>
            <person name="Fidler A.E."/>
            <person name="Prosdocimi F."/>
        </authorList>
    </citation>
    <scope>NUCLEOTIDE SEQUENCE [LARGE SCALE GENOMIC DNA]</scope>
</reference>
<dbReference type="AlphaFoldDB" id="A0A2I0TUI7"/>
<evidence type="ECO:0000313" key="2">
    <source>
        <dbReference type="EMBL" id="PKU37490.1"/>
    </source>
</evidence>
<proteinExistence type="predicted"/>
<accession>A0A2I0TUI7</accession>
<feature type="compositionally biased region" description="Basic and acidic residues" evidence="1">
    <location>
        <begin position="136"/>
        <end position="145"/>
    </location>
</feature>
<organism evidence="2 3">
    <name type="scientific">Limosa lapponica baueri</name>
    <dbReference type="NCBI Taxonomy" id="1758121"/>
    <lineage>
        <taxon>Eukaryota</taxon>
        <taxon>Metazoa</taxon>
        <taxon>Chordata</taxon>
        <taxon>Craniata</taxon>
        <taxon>Vertebrata</taxon>
        <taxon>Euteleostomi</taxon>
        <taxon>Archelosauria</taxon>
        <taxon>Archosauria</taxon>
        <taxon>Dinosauria</taxon>
        <taxon>Saurischia</taxon>
        <taxon>Theropoda</taxon>
        <taxon>Coelurosauria</taxon>
        <taxon>Aves</taxon>
        <taxon>Neognathae</taxon>
        <taxon>Neoaves</taxon>
        <taxon>Charadriiformes</taxon>
        <taxon>Scolopacidae</taxon>
        <taxon>Limosa</taxon>
    </lineage>
</organism>
<dbReference type="Proteomes" id="UP000233556">
    <property type="component" value="Unassembled WGS sequence"/>
</dbReference>
<feature type="compositionally biased region" description="Polar residues" evidence="1">
    <location>
        <begin position="73"/>
        <end position="84"/>
    </location>
</feature>
<protein>
    <submittedName>
        <fullName evidence="2">Uncharacterized protein</fullName>
    </submittedName>
</protein>
<name>A0A2I0TUI7_LIMLA</name>
<evidence type="ECO:0000313" key="3">
    <source>
        <dbReference type="Proteomes" id="UP000233556"/>
    </source>
</evidence>
<reference evidence="3" key="1">
    <citation type="submission" date="2017-11" db="EMBL/GenBank/DDBJ databases">
        <authorList>
            <person name="Lima N.C."/>
            <person name="Parody-Merino A.M."/>
            <person name="Battley P.F."/>
            <person name="Fidler A.E."/>
            <person name="Prosdocimi F."/>
        </authorList>
    </citation>
    <scope>NUCLEOTIDE SEQUENCE [LARGE SCALE GENOMIC DNA]</scope>
</reference>